<keyword evidence="3 6" id="KW-0378">Hydrolase</keyword>
<evidence type="ECO:0000256" key="5">
    <source>
        <dbReference type="ARBA" id="ARBA00023157"/>
    </source>
</evidence>
<dbReference type="Pfam" id="PF00089">
    <property type="entry name" value="Trypsin"/>
    <property type="match status" value="1"/>
</dbReference>
<sequence length="246" mass="26815">MEPIKLLAFLPLLLAFVSAKHKRIVGGQECSEDEHPWLVLFHDSTGPFCSGVLLDHNWVLTAAHCYERGKMQMKLGVHNRNVLRGDEESRVSAAARCFPDRPGATQNSCEAFTADIMMVKLNSPVKYNKHISSLLLPSASVFVGAKCRVMGWGSNTVVRNTIVPHCVDLTILENRVCTAALPVLDMSDDDLCAGDPKGCKDSCQGDSGGPLVCDGQLQGIVSRGRSPGPGIYTKVDSYLNWILEFI</sequence>
<comment type="similarity">
    <text evidence="1">Belongs to the peptidase S1 family. Snake venom subfamily.</text>
</comment>
<keyword evidence="4 6" id="KW-0720">Serine protease</keyword>
<dbReference type="InterPro" id="IPR001314">
    <property type="entry name" value="Peptidase_S1A"/>
</dbReference>
<accession>E2E4I5</accession>
<feature type="domain" description="Peptidase S1" evidence="8">
    <location>
        <begin position="24"/>
        <end position="246"/>
    </location>
</feature>
<organism evidence="9">
    <name type="scientific">Caribicus warreni</name>
    <name type="common">Haitian giant galliwasp</name>
    <name type="synonym">Celestus warreni</name>
    <dbReference type="NCBI Taxonomy" id="865857"/>
    <lineage>
        <taxon>Eukaryota</taxon>
        <taxon>Metazoa</taxon>
        <taxon>Chordata</taxon>
        <taxon>Craniata</taxon>
        <taxon>Vertebrata</taxon>
        <taxon>Euteleostomi</taxon>
        <taxon>Lepidosauria</taxon>
        <taxon>Squamata</taxon>
        <taxon>Bifurcata</taxon>
        <taxon>Unidentata</taxon>
        <taxon>Episquamata</taxon>
        <taxon>Toxicofera</taxon>
        <taxon>Anguimorpha</taxon>
        <taxon>Diploglossidae</taxon>
        <taxon>Caribicus</taxon>
    </lineage>
</organism>
<keyword evidence="7" id="KW-0732">Signal</keyword>
<dbReference type="PROSITE" id="PS00134">
    <property type="entry name" value="TRYPSIN_HIS"/>
    <property type="match status" value="1"/>
</dbReference>
<dbReference type="GO" id="GO:0006508">
    <property type="term" value="P:proteolysis"/>
    <property type="evidence" value="ECO:0007669"/>
    <property type="project" value="UniProtKB-KW"/>
</dbReference>
<proteinExistence type="evidence at transcript level"/>
<feature type="chain" id="PRO_5003159052" evidence="7">
    <location>
        <begin position="20"/>
        <end position="246"/>
    </location>
</feature>
<keyword evidence="5" id="KW-1015">Disulfide bond</keyword>
<feature type="signal peptide" evidence="7">
    <location>
        <begin position="1"/>
        <end position="19"/>
    </location>
</feature>
<dbReference type="GO" id="GO:0030141">
    <property type="term" value="C:secretory granule"/>
    <property type="evidence" value="ECO:0007669"/>
    <property type="project" value="TreeGrafter"/>
</dbReference>
<dbReference type="InterPro" id="IPR018114">
    <property type="entry name" value="TRYPSIN_HIS"/>
</dbReference>
<dbReference type="GO" id="GO:0004252">
    <property type="term" value="F:serine-type endopeptidase activity"/>
    <property type="evidence" value="ECO:0007669"/>
    <property type="project" value="InterPro"/>
</dbReference>
<dbReference type="SMART" id="SM00020">
    <property type="entry name" value="Tryp_SPc"/>
    <property type="match status" value="1"/>
</dbReference>
<dbReference type="EMBL" id="GU441502">
    <property type="protein sequence ID" value="ADK39266.1"/>
    <property type="molecule type" value="mRNA"/>
</dbReference>
<dbReference type="PROSITE" id="PS00135">
    <property type="entry name" value="TRYPSIN_SER"/>
    <property type="match status" value="1"/>
</dbReference>
<name>E2E4I5_CARWR</name>
<evidence type="ECO:0000256" key="4">
    <source>
        <dbReference type="ARBA" id="ARBA00022825"/>
    </source>
</evidence>
<dbReference type="GO" id="GO:0035821">
    <property type="term" value="P:modulation of process of another organism"/>
    <property type="evidence" value="ECO:0007669"/>
    <property type="project" value="UniProtKB-ARBA"/>
</dbReference>
<dbReference type="PANTHER" id="PTHR24271">
    <property type="entry name" value="KALLIKREIN-RELATED"/>
    <property type="match status" value="1"/>
</dbReference>
<evidence type="ECO:0000256" key="2">
    <source>
        <dbReference type="ARBA" id="ARBA00022670"/>
    </source>
</evidence>
<evidence type="ECO:0000256" key="3">
    <source>
        <dbReference type="ARBA" id="ARBA00022801"/>
    </source>
</evidence>
<dbReference type="SUPFAM" id="SSF50494">
    <property type="entry name" value="Trypsin-like serine proteases"/>
    <property type="match status" value="1"/>
</dbReference>
<evidence type="ECO:0000259" key="8">
    <source>
        <dbReference type="PROSITE" id="PS50240"/>
    </source>
</evidence>
<dbReference type="InterPro" id="IPR001254">
    <property type="entry name" value="Trypsin_dom"/>
</dbReference>
<dbReference type="Gene3D" id="2.40.10.10">
    <property type="entry name" value="Trypsin-like serine proteases"/>
    <property type="match status" value="2"/>
</dbReference>
<evidence type="ECO:0000256" key="6">
    <source>
        <dbReference type="RuleBase" id="RU363034"/>
    </source>
</evidence>
<dbReference type="FunFam" id="2.40.10.10:FF:000166">
    <property type="entry name" value="Trypsin"/>
    <property type="match status" value="1"/>
</dbReference>
<dbReference type="InterPro" id="IPR033116">
    <property type="entry name" value="TRYPSIN_SER"/>
</dbReference>
<dbReference type="PROSITE" id="PS50240">
    <property type="entry name" value="TRYPSIN_DOM"/>
    <property type="match status" value="1"/>
</dbReference>
<protein>
    <submittedName>
        <fullName evidence="9">Kallikrein-Cwar3</fullName>
    </submittedName>
</protein>
<dbReference type="AlphaFoldDB" id="E2E4I5"/>
<evidence type="ECO:0000313" key="9">
    <source>
        <dbReference type="EMBL" id="ADK39266.1"/>
    </source>
</evidence>
<dbReference type="PRINTS" id="PR00722">
    <property type="entry name" value="CHYMOTRYPSIN"/>
</dbReference>
<reference evidence="9" key="1">
    <citation type="journal article" date="2010" name="Mol. Cell. Proteomics">
        <title>Functional and structural diversification of the Anguimorpha lizard venom system.</title>
        <authorList>
            <person name="Fry B.G."/>
            <person name="Winter K."/>
            <person name="Norman J.A."/>
            <person name="Roelants K."/>
            <person name="Nabuurs R.J."/>
            <person name="van Osch M.J."/>
            <person name="Teeuwisse W.M."/>
            <person name="van der Weerd L."/>
            <person name="McNaughtan J.E."/>
            <person name="Kwok H.F."/>
            <person name="Scheib H."/>
            <person name="Greisman L."/>
            <person name="Kochva E."/>
            <person name="Miller L.J."/>
            <person name="Gao F."/>
            <person name="Karas J."/>
            <person name="Scanlon D."/>
            <person name="Lin F."/>
            <person name="Kuruppu S."/>
            <person name="Shaw C."/>
            <person name="Wong L."/>
            <person name="Hodgson W.C."/>
        </authorList>
    </citation>
    <scope>NUCLEOTIDE SEQUENCE</scope>
    <source>
        <strain evidence="9">CWAR_CL6Ct1</strain>
        <tissue evidence="9">Mandibular venom gland</tissue>
    </source>
</reference>
<dbReference type="InterPro" id="IPR009003">
    <property type="entry name" value="Peptidase_S1_PA"/>
</dbReference>
<dbReference type="CDD" id="cd00190">
    <property type="entry name" value="Tryp_SPc"/>
    <property type="match status" value="1"/>
</dbReference>
<dbReference type="InterPro" id="IPR043504">
    <property type="entry name" value="Peptidase_S1_PA_chymotrypsin"/>
</dbReference>
<keyword evidence="2 6" id="KW-0645">Protease</keyword>
<evidence type="ECO:0000256" key="1">
    <source>
        <dbReference type="ARBA" id="ARBA00009228"/>
    </source>
</evidence>
<dbReference type="GO" id="GO:0005576">
    <property type="term" value="C:extracellular region"/>
    <property type="evidence" value="ECO:0007669"/>
    <property type="project" value="UniProtKB-ARBA"/>
</dbReference>
<evidence type="ECO:0000256" key="7">
    <source>
        <dbReference type="SAM" id="SignalP"/>
    </source>
</evidence>
<dbReference type="PANTHER" id="PTHR24271:SF47">
    <property type="entry name" value="KALLIKREIN-1"/>
    <property type="match status" value="1"/>
</dbReference>
<dbReference type="MEROPS" id="S01.481"/>